<reference evidence="1" key="1">
    <citation type="journal article" date="2015" name="Nature">
        <title>Complex archaea that bridge the gap between prokaryotes and eukaryotes.</title>
        <authorList>
            <person name="Spang A."/>
            <person name="Saw J.H."/>
            <person name="Jorgensen S.L."/>
            <person name="Zaremba-Niedzwiedzka K."/>
            <person name="Martijn J."/>
            <person name="Lind A.E."/>
            <person name="van Eijk R."/>
            <person name="Schleper C."/>
            <person name="Guy L."/>
            <person name="Ettema T.J."/>
        </authorList>
    </citation>
    <scope>NUCLEOTIDE SEQUENCE</scope>
</reference>
<evidence type="ECO:0000313" key="1">
    <source>
        <dbReference type="EMBL" id="KKM24573.1"/>
    </source>
</evidence>
<comment type="caution">
    <text evidence="1">The sequence shown here is derived from an EMBL/GenBank/DDBJ whole genome shotgun (WGS) entry which is preliminary data.</text>
</comment>
<accession>A0A0F9KR67</accession>
<organism evidence="1">
    <name type="scientific">marine sediment metagenome</name>
    <dbReference type="NCBI Taxonomy" id="412755"/>
    <lineage>
        <taxon>unclassified sequences</taxon>
        <taxon>metagenomes</taxon>
        <taxon>ecological metagenomes</taxon>
    </lineage>
</organism>
<protein>
    <submittedName>
        <fullName evidence="1">Uncharacterized protein</fullName>
    </submittedName>
</protein>
<dbReference type="AlphaFoldDB" id="A0A0F9KR67"/>
<dbReference type="EMBL" id="LAZR01012899">
    <property type="protein sequence ID" value="KKM24573.1"/>
    <property type="molecule type" value="Genomic_DNA"/>
</dbReference>
<gene>
    <name evidence="1" type="ORF">LCGC14_1603770</name>
</gene>
<proteinExistence type="predicted"/>
<sequence length="344" mass="36628">MALRWIEGFEGFGALTGASLITEVGKKYDASSMSASTLQTGRGGGSALNIGVTQAHYIAKLFDNQETWIIGFAFHTPPSFSGTGRTMIQLLDGGVAGTLQMDLRLIDDKLAITRNGTLLDTTASIFSTSTWYYIEFKVKINVTTGTYEMRVNGNAVGTPGSGANTDNTTTGVADAVRIYNTESTPWYDDIYILDGTGGENDDFLGEMKVEILLPTSDSISADWSLSTGADHYALVDENPSDEDTTYVYSTVSAEVDLYNYDDIGSAFQTIYGVQINTQAKVSSAASIDMYVPVSSGSTVSNGTAVTVSDTNYKTFGRAIGLDPDTGALWLSGAIDAALFGVRIV</sequence>
<name>A0A0F9KR67_9ZZZZ</name>